<feature type="region of interest" description="Disordered" evidence="1">
    <location>
        <begin position="107"/>
        <end position="127"/>
    </location>
</feature>
<dbReference type="RefSeq" id="WP_175232994.1">
    <property type="nucleotide sequence ID" value="NZ_CADIKH010000113.1"/>
</dbReference>
<reference evidence="2 3" key="1">
    <citation type="submission" date="2020-04" db="EMBL/GenBank/DDBJ databases">
        <authorList>
            <person name="De Canck E."/>
        </authorList>
    </citation>
    <scope>NUCLEOTIDE SEQUENCE [LARGE SCALE GENOMIC DNA]</scope>
    <source>
        <strain evidence="2 3">LMG 29542</strain>
    </source>
</reference>
<evidence type="ECO:0000256" key="1">
    <source>
        <dbReference type="SAM" id="MobiDB-lite"/>
    </source>
</evidence>
<keyword evidence="3" id="KW-1185">Reference proteome</keyword>
<sequence>MLDNANAQGTVDVHPPQTRPGSSAGDQTLDLARHALVDKAYFAQSWEGRSPAVDVAVMADINKRALNIHYGETFRQNRHSAGNARSYITKDGFTAMHRASAATNYAGEDWSQCVNDDNPSSRRAPAK</sequence>
<accession>A0A6J5F696</accession>
<gene>
    <name evidence="2" type="ORF">LMG29542_07772</name>
</gene>
<protein>
    <submittedName>
        <fullName evidence="2">Uncharacterized protein</fullName>
    </submittedName>
</protein>
<proteinExistence type="predicted"/>
<name>A0A6J5F696_9BURK</name>
<feature type="region of interest" description="Disordered" evidence="1">
    <location>
        <begin position="1"/>
        <end position="26"/>
    </location>
</feature>
<dbReference type="AlphaFoldDB" id="A0A6J5F696"/>
<evidence type="ECO:0000313" key="3">
    <source>
        <dbReference type="Proteomes" id="UP000494363"/>
    </source>
</evidence>
<organism evidence="2 3">
    <name type="scientific">Paraburkholderia humisilvae</name>
    <dbReference type="NCBI Taxonomy" id="627669"/>
    <lineage>
        <taxon>Bacteria</taxon>
        <taxon>Pseudomonadati</taxon>
        <taxon>Pseudomonadota</taxon>
        <taxon>Betaproteobacteria</taxon>
        <taxon>Burkholderiales</taxon>
        <taxon>Burkholderiaceae</taxon>
        <taxon>Paraburkholderia</taxon>
    </lineage>
</organism>
<dbReference type="EMBL" id="CADIKH010000113">
    <property type="protein sequence ID" value="CAB3774390.1"/>
    <property type="molecule type" value="Genomic_DNA"/>
</dbReference>
<dbReference type="Proteomes" id="UP000494363">
    <property type="component" value="Unassembled WGS sequence"/>
</dbReference>
<evidence type="ECO:0000313" key="2">
    <source>
        <dbReference type="EMBL" id="CAB3774390.1"/>
    </source>
</evidence>